<protein>
    <recommendedName>
        <fullName evidence="3">Protein kinase domain-containing protein</fullName>
    </recommendedName>
</protein>
<proteinExistence type="predicted"/>
<dbReference type="Pfam" id="PF19160">
    <property type="entry name" value="SPARK"/>
    <property type="match status" value="1"/>
</dbReference>
<feature type="transmembrane region" description="Helical" evidence="2">
    <location>
        <begin position="262"/>
        <end position="284"/>
    </location>
</feature>
<dbReference type="GO" id="GO:0004672">
    <property type="term" value="F:protein kinase activity"/>
    <property type="evidence" value="ECO:0007669"/>
    <property type="project" value="InterPro"/>
</dbReference>
<dbReference type="InterPro" id="IPR011009">
    <property type="entry name" value="Kinase-like_dom_sf"/>
</dbReference>
<keyword evidence="2" id="KW-1133">Transmembrane helix</keyword>
<dbReference type="InterPro" id="IPR008271">
    <property type="entry name" value="Ser/Thr_kinase_AS"/>
</dbReference>
<dbReference type="Gene3D" id="1.10.510.10">
    <property type="entry name" value="Transferase(Phosphotransferase) domain 1"/>
    <property type="match status" value="1"/>
</dbReference>
<dbReference type="FunFam" id="1.10.510.10:FF:000530">
    <property type="entry name" value="probable receptor-like protein kinase At5g59700"/>
    <property type="match status" value="1"/>
</dbReference>
<keyword evidence="2" id="KW-0812">Transmembrane</keyword>
<dbReference type="InterPro" id="IPR043891">
    <property type="entry name" value="SPARK"/>
</dbReference>
<evidence type="ECO:0000313" key="4">
    <source>
        <dbReference type="EMBL" id="KAK7258584.1"/>
    </source>
</evidence>
<keyword evidence="2" id="KW-0472">Membrane</keyword>
<dbReference type="InterPro" id="IPR051824">
    <property type="entry name" value="LRR_Rcpt-Like_S/T_Kinase"/>
</dbReference>
<dbReference type="InterPro" id="IPR000719">
    <property type="entry name" value="Prot_kinase_dom"/>
</dbReference>
<dbReference type="AlphaFoldDB" id="A0AAN9EJA4"/>
<evidence type="ECO:0000256" key="1">
    <source>
        <dbReference type="ARBA" id="ARBA00004479"/>
    </source>
</evidence>
<comment type="caution">
    <text evidence="4">The sequence shown here is derived from an EMBL/GenBank/DDBJ whole genome shotgun (WGS) entry which is preliminary data.</text>
</comment>
<dbReference type="SMART" id="SM00220">
    <property type="entry name" value="S_TKc"/>
    <property type="match status" value="1"/>
</dbReference>
<name>A0AAN9EJA4_CROPI</name>
<dbReference type="Pfam" id="PF00069">
    <property type="entry name" value="Pkinase"/>
    <property type="match status" value="1"/>
</dbReference>
<dbReference type="Gene3D" id="3.30.200.20">
    <property type="entry name" value="Phosphorylase Kinase, domain 1"/>
    <property type="match status" value="1"/>
</dbReference>
<sequence>MSPIIVQFHSSLTKILVASLATTTSHISQLLNALSSLVWGTKSNNNSSSFYCIGAGTCVLNFTTYPYVKFGECGSVQENITNWGGEYGFPTTICCRNALTVLSEAMASHARRSIFNAPLFITQDQWQNCSNLFHPQQGMSQHSCGFDDIYLGSTKCSYLTLPVVKAKKEYQDALDKCGHFDQSFDQACANCTSAILSLRDSLYEQENGKESNDNKTERAMCGVAALVALAAGKLPDDPSISDKFLRCMPTSGGKSGSSLSKLMFNVLIAVVVILVIVILVKYIYVSNKKKPKKPVYLKQITTWSGLYWFSKAEIENALNYGNEKVCLGRGSAGQVYRGVLPSGQVVAIKHLIKSNTSDSFTREVEGLSRLRHPNLVSLFGCCIENDERYLVYEFCANGNLAQHLMRRDRHLTWVTRVRILRDCSFALKYLHHHIEGCVVHRDIKLSNILLTENYQAKLSDFGLAKMMGMEESKVFTDVRGTIGYMDPEYMSNAKLTCASDVYSFGIVVLQILSGQKVIELDLDVRDQLTRKARDVSMGKRPISDFEDPRINGEINKVDFEAILHIAVLCVAKSSKSRPTIEVVYEELSKVYNDTISRMVLMLSRIEFEIESSTTSRQCS</sequence>
<dbReference type="EMBL" id="JAYWIO010000005">
    <property type="protein sequence ID" value="KAK7258584.1"/>
    <property type="molecule type" value="Genomic_DNA"/>
</dbReference>
<evidence type="ECO:0000256" key="2">
    <source>
        <dbReference type="SAM" id="Phobius"/>
    </source>
</evidence>
<organism evidence="4 5">
    <name type="scientific">Crotalaria pallida</name>
    <name type="common">Smooth rattlebox</name>
    <name type="synonym">Crotalaria striata</name>
    <dbReference type="NCBI Taxonomy" id="3830"/>
    <lineage>
        <taxon>Eukaryota</taxon>
        <taxon>Viridiplantae</taxon>
        <taxon>Streptophyta</taxon>
        <taxon>Embryophyta</taxon>
        <taxon>Tracheophyta</taxon>
        <taxon>Spermatophyta</taxon>
        <taxon>Magnoliopsida</taxon>
        <taxon>eudicotyledons</taxon>
        <taxon>Gunneridae</taxon>
        <taxon>Pentapetalae</taxon>
        <taxon>rosids</taxon>
        <taxon>fabids</taxon>
        <taxon>Fabales</taxon>
        <taxon>Fabaceae</taxon>
        <taxon>Papilionoideae</taxon>
        <taxon>50 kb inversion clade</taxon>
        <taxon>genistoids sensu lato</taxon>
        <taxon>core genistoids</taxon>
        <taxon>Crotalarieae</taxon>
        <taxon>Crotalaria</taxon>
    </lineage>
</organism>
<dbReference type="PROSITE" id="PS00108">
    <property type="entry name" value="PROTEIN_KINASE_ST"/>
    <property type="match status" value="1"/>
</dbReference>
<dbReference type="GO" id="GO:0016020">
    <property type="term" value="C:membrane"/>
    <property type="evidence" value="ECO:0007669"/>
    <property type="project" value="UniProtKB-SubCell"/>
</dbReference>
<dbReference type="Proteomes" id="UP001372338">
    <property type="component" value="Unassembled WGS sequence"/>
</dbReference>
<dbReference type="PROSITE" id="PS50011">
    <property type="entry name" value="PROTEIN_KINASE_DOM"/>
    <property type="match status" value="1"/>
</dbReference>
<reference evidence="4 5" key="1">
    <citation type="submission" date="2024-01" db="EMBL/GenBank/DDBJ databases">
        <title>The genomes of 5 underutilized Papilionoideae crops provide insights into root nodulation and disease resistanc.</title>
        <authorList>
            <person name="Yuan L."/>
        </authorList>
    </citation>
    <scope>NUCLEOTIDE SEQUENCE [LARGE SCALE GENOMIC DNA]</scope>
    <source>
        <strain evidence="4">ZHUSHIDOU_FW_LH</strain>
        <tissue evidence="4">Leaf</tissue>
    </source>
</reference>
<evidence type="ECO:0000259" key="3">
    <source>
        <dbReference type="PROSITE" id="PS50011"/>
    </source>
</evidence>
<keyword evidence="5" id="KW-1185">Reference proteome</keyword>
<gene>
    <name evidence="4" type="ORF">RIF29_24165</name>
</gene>
<comment type="subcellular location">
    <subcellularLocation>
        <location evidence="1">Membrane</location>
        <topology evidence="1">Single-pass type I membrane protein</topology>
    </subcellularLocation>
</comment>
<dbReference type="PANTHER" id="PTHR48006:SF92">
    <property type="entry name" value="LRR RECEPTOR-LIKE SERINE_THREONINE-PROTEIN KINASE GSO1"/>
    <property type="match status" value="1"/>
</dbReference>
<dbReference type="SUPFAM" id="SSF56112">
    <property type="entry name" value="Protein kinase-like (PK-like)"/>
    <property type="match status" value="1"/>
</dbReference>
<evidence type="ECO:0000313" key="5">
    <source>
        <dbReference type="Proteomes" id="UP001372338"/>
    </source>
</evidence>
<feature type="domain" description="Protein kinase" evidence="3">
    <location>
        <begin position="321"/>
        <end position="591"/>
    </location>
</feature>
<dbReference type="PANTHER" id="PTHR48006">
    <property type="entry name" value="LEUCINE-RICH REPEAT-CONTAINING PROTEIN DDB_G0281931-RELATED"/>
    <property type="match status" value="1"/>
</dbReference>
<accession>A0AAN9EJA4</accession>
<dbReference type="GO" id="GO:0005524">
    <property type="term" value="F:ATP binding"/>
    <property type="evidence" value="ECO:0007669"/>
    <property type="project" value="InterPro"/>
</dbReference>